<feature type="transmembrane region" description="Helical" evidence="2">
    <location>
        <begin position="143"/>
        <end position="162"/>
    </location>
</feature>
<accession>A0A9P5AK01</accession>
<protein>
    <submittedName>
        <fullName evidence="3">Uncharacterized protein</fullName>
    </submittedName>
</protein>
<feature type="compositionally biased region" description="Basic and acidic residues" evidence="1">
    <location>
        <begin position="66"/>
        <end position="75"/>
    </location>
</feature>
<feature type="transmembrane region" description="Helical" evidence="2">
    <location>
        <begin position="102"/>
        <end position="131"/>
    </location>
</feature>
<evidence type="ECO:0000256" key="2">
    <source>
        <dbReference type="SAM" id="Phobius"/>
    </source>
</evidence>
<comment type="caution">
    <text evidence="3">The sequence shown here is derived from an EMBL/GenBank/DDBJ whole genome shotgun (WGS) entry which is preliminary data.</text>
</comment>
<reference evidence="3" key="1">
    <citation type="journal article" date="2017" name="Mycologia">
        <title>Fusarium algeriense, sp. nov., a novel toxigenic crown rot pathogen of durum wheat from Algeria is nested in the Fusarium burgessii species complex.</title>
        <authorList>
            <person name="Laraba I."/>
            <person name="Keddad A."/>
            <person name="Boureghda H."/>
            <person name="Abdallah N."/>
            <person name="Vaughan M.M."/>
            <person name="Proctor R.H."/>
            <person name="Busman M."/>
            <person name="O'Donnell K."/>
        </authorList>
    </citation>
    <scope>NUCLEOTIDE SEQUENCE</scope>
    <source>
        <strain evidence="3">NRRL 25174</strain>
    </source>
</reference>
<sequence length="269" mass="29556">MKPATLSDGADDTASRYARENQDNAASRRIRDTSNRGIVYERIPHELEEQDINATRPPSYYSSDPAHVEGDDERNVSLETRRSDEHKQLNWSKARKSLVARAYWGLPGLVRFSLIVLPGISMFILISRYIFGGGDALGLSANAFVLVAANVGVVILLGLLVDGLTGSNFEKRLQTAHQDTLELAVLAFMWCFFLLWAVSGLILWGAFAAGESNVAERWVQATEFDAKISQHGALAFVTSCLGEMIPGRNASIRDLTACFEKLGVPPIVK</sequence>
<feature type="compositionally biased region" description="Basic and acidic residues" evidence="1">
    <location>
        <begin position="13"/>
        <end position="22"/>
    </location>
</feature>
<dbReference type="Proteomes" id="UP000730481">
    <property type="component" value="Unassembled WGS sequence"/>
</dbReference>
<proteinExistence type="predicted"/>
<name>A0A9P5AK01_9HYPO</name>
<feature type="region of interest" description="Disordered" evidence="1">
    <location>
        <begin position="1"/>
        <end position="75"/>
    </location>
</feature>
<keyword evidence="2" id="KW-0812">Transmembrane</keyword>
<gene>
    <name evidence="3" type="ORF">FBEOM_5934</name>
</gene>
<dbReference type="AlphaFoldDB" id="A0A9P5AK01"/>
<keyword evidence="2" id="KW-1133">Transmembrane helix</keyword>
<dbReference type="OrthoDB" id="5098074at2759"/>
<keyword evidence="4" id="KW-1185">Reference proteome</keyword>
<keyword evidence="2" id="KW-0472">Membrane</keyword>
<evidence type="ECO:0000313" key="3">
    <source>
        <dbReference type="EMBL" id="KAF4340146.1"/>
    </source>
</evidence>
<feature type="transmembrane region" description="Helical" evidence="2">
    <location>
        <begin position="183"/>
        <end position="207"/>
    </location>
</feature>
<evidence type="ECO:0000313" key="4">
    <source>
        <dbReference type="Proteomes" id="UP000730481"/>
    </source>
</evidence>
<reference evidence="3" key="2">
    <citation type="submission" date="2020-02" db="EMBL/GenBank/DDBJ databases">
        <title>Identification and distribution of gene clusters putatively required for synthesis of sphingolipid metabolism inhibitors in phylogenetically diverse species of the filamentous fungus Fusarium.</title>
        <authorList>
            <person name="Kim H.-S."/>
            <person name="Busman M."/>
            <person name="Brown D.W."/>
            <person name="Divon H."/>
            <person name="Uhlig S."/>
            <person name="Proctor R.H."/>
        </authorList>
    </citation>
    <scope>NUCLEOTIDE SEQUENCE</scope>
    <source>
        <strain evidence="3">NRRL 25174</strain>
    </source>
</reference>
<evidence type="ECO:0000256" key="1">
    <source>
        <dbReference type="SAM" id="MobiDB-lite"/>
    </source>
</evidence>
<organism evidence="3 4">
    <name type="scientific">Fusarium beomiforme</name>
    <dbReference type="NCBI Taxonomy" id="44412"/>
    <lineage>
        <taxon>Eukaryota</taxon>
        <taxon>Fungi</taxon>
        <taxon>Dikarya</taxon>
        <taxon>Ascomycota</taxon>
        <taxon>Pezizomycotina</taxon>
        <taxon>Sordariomycetes</taxon>
        <taxon>Hypocreomycetidae</taxon>
        <taxon>Hypocreales</taxon>
        <taxon>Nectriaceae</taxon>
        <taxon>Fusarium</taxon>
        <taxon>Fusarium burgessii species complex</taxon>
    </lineage>
</organism>
<dbReference type="EMBL" id="PVQB02000247">
    <property type="protein sequence ID" value="KAF4340146.1"/>
    <property type="molecule type" value="Genomic_DNA"/>
</dbReference>